<accession>A0AAW5K0P9</accession>
<dbReference type="Proteomes" id="UP001205919">
    <property type="component" value="Unassembled WGS sequence"/>
</dbReference>
<dbReference type="AlphaFoldDB" id="A0AAW5K0P9"/>
<dbReference type="EMBL" id="JANFYT010000010">
    <property type="protein sequence ID" value="MCQ4814017.1"/>
    <property type="molecule type" value="Genomic_DNA"/>
</dbReference>
<gene>
    <name evidence="1" type="ORF">NE630_06180</name>
</gene>
<reference evidence="1 2" key="1">
    <citation type="submission" date="2022-06" db="EMBL/GenBank/DDBJ databases">
        <title>Isolation of gut microbiota from human fecal samples.</title>
        <authorList>
            <person name="Pamer E.G."/>
            <person name="Barat B."/>
            <person name="Waligurski E."/>
            <person name="Medina S."/>
            <person name="Paddock L."/>
            <person name="Mostad J."/>
        </authorList>
    </citation>
    <scope>NUCLEOTIDE SEQUENCE [LARGE SCALE GENOMIC DNA]</scope>
    <source>
        <strain evidence="1 2">DFI.9.90</strain>
    </source>
</reference>
<comment type="caution">
    <text evidence="1">The sequence shown here is derived from an EMBL/GenBank/DDBJ whole genome shotgun (WGS) entry which is preliminary data.</text>
</comment>
<proteinExistence type="predicted"/>
<sequence>MTKEEFRNLALVERPLKRNLTLEQFIAEQSVKTDRFDYEGTTVCYSTNYAYRVPYHLRSEDVQPAWDHGHLEKELD</sequence>
<dbReference type="RefSeq" id="WP_008711436.1">
    <property type="nucleotide sequence ID" value="NZ_JANFYT010000010.1"/>
</dbReference>
<organism evidence="1 2">
    <name type="scientific">Cloacibacillus evryensis</name>
    <dbReference type="NCBI Taxonomy" id="508460"/>
    <lineage>
        <taxon>Bacteria</taxon>
        <taxon>Thermotogati</taxon>
        <taxon>Synergistota</taxon>
        <taxon>Synergistia</taxon>
        <taxon>Synergistales</taxon>
        <taxon>Synergistaceae</taxon>
        <taxon>Cloacibacillus</taxon>
    </lineage>
</organism>
<keyword evidence="2" id="KW-1185">Reference proteome</keyword>
<evidence type="ECO:0000313" key="1">
    <source>
        <dbReference type="EMBL" id="MCQ4814017.1"/>
    </source>
</evidence>
<name>A0AAW5K0P9_9BACT</name>
<protein>
    <submittedName>
        <fullName evidence="1">Uncharacterized protein</fullName>
    </submittedName>
</protein>
<evidence type="ECO:0000313" key="2">
    <source>
        <dbReference type="Proteomes" id="UP001205919"/>
    </source>
</evidence>